<dbReference type="InterPro" id="IPR039373">
    <property type="entry name" value="Peptidase_M28B"/>
</dbReference>
<dbReference type="Proteomes" id="UP000663829">
    <property type="component" value="Unassembled WGS sequence"/>
</dbReference>
<feature type="transmembrane region" description="Helical" evidence="6">
    <location>
        <begin position="154"/>
        <end position="171"/>
    </location>
</feature>
<evidence type="ECO:0000256" key="1">
    <source>
        <dbReference type="ARBA" id="ARBA00004370"/>
    </source>
</evidence>
<dbReference type="SUPFAM" id="SSF81321">
    <property type="entry name" value="Family A G protein-coupled receptor-like"/>
    <property type="match status" value="1"/>
</dbReference>
<feature type="transmembrane region" description="Helical" evidence="6">
    <location>
        <begin position="90"/>
        <end position="110"/>
    </location>
</feature>
<evidence type="ECO:0000313" key="9">
    <source>
        <dbReference type="EMBL" id="CAF1100743.1"/>
    </source>
</evidence>
<evidence type="ECO:0000256" key="5">
    <source>
        <dbReference type="ARBA" id="ARBA00023136"/>
    </source>
</evidence>
<evidence type="ECO:0000313" key="10">
    <source>
        <dbReference type="EMBL" id="CAF3572550.1"/>
    </source>
</evidence>
<dbReference type="EMBL" id="CAJNOK010001043">
    <property type="protein sequence ID" value="CAF0790038.1"/>
    <property type="molecule type" value="Genomic_DNA"/>
</dbReference>
<dbReference type="InterPro" id="IPR036757">
    <property type="entry name" value="TFR-like_dimer_dom_sf"/>
</dbReference>
<dbReference type="SUPFAM" id="SSF53187">
    <property type="entry name" value="Zn-dependent exopeptidases"/>
    <property type="match status" value="1"/>
</dbReference>
<protein>
    <recommendedName>
        <fullName evidence="7">G-protein coupled receptors family 1 profile domain-containing protein</fullName>
    </recommendedName>
</protein>
<evidence type="ECO:0000256" key="3">
    <source>
        <dbReference type="ARBA" id="ARBA00022692"/>
    </source>
</evidence>
<keyword evidence="4 6" id="KW-1133">Transmembrane helix</keyword>
<dbReference type="PANTHER" id="PTHR10404">
    <property type="entry name" value="N-ACETYLATED-ALPHA-LINKED ACIDIC DIPEPTIDASE"/>
    <property type="match status" value="1"/>
</dbReference>
<dbReference type="GO" id="GO:0016020">
    <property type="term" value="C:membrane"/>
    <property type="evidence" value="ECO:0007669"/>
    <property type="project" value="UniProtKB-SubCell"/>
</dbReference>
<comment type="similarity">
    <text evidence="2">Belongs to the peptidase M28 family. M28B subfamily.</text>
</comment>
<keyword evidence="5 6" id="KW-0472">Membrane</keyword>
<dbReference type="EMBL" id="CAJOBC010005498">
    <property type="protein sequence ID" value="CAF3865689.1"/>
    <property type="molecule type" value="Genomic_DNA"/>
</dbReference>
<dbReference type="Pfam" id="PF04389">
    <property type="entry name" value="Peptidase_M28"/>
    <property type="match status" value="1"/>
</dbReference>
<feature type="transmembrane region" description="Helical" evidence="6">
    <location>
        <begin position="38"/>
        <end position="59"/>
    </location>
</feature>
<keyword evidence="3 6" id="KW-0812">Transmembrane</keyword>
<dbReference type="Proteomes" id="UP000682733">
    <property type="component" value="Unassembled WGS sequence"/>
</dbReference>
<evidence type="ECO:0000256" key="2">
    <source>
        <dbReference type="ARBA" id="ARBA00005634"/>
    </source>
</evidence>
<dbReference type="Proteomes" id="UP000677228">
    <property type="component" value="Unassembled WGS sequence"/>
</dbReference>
<dbReference type="Gene3D" id="3.40.630.10">
    <property type="entry name" value="Zn peptidases"/>
    <property type="match status" value="1"/>
</dbReference>
<dbReference type="Gene3D" id="1.20.1070.10">
    <property type="entry name" value="Rhodopsin 7-helix transmembrane proteins"/>
    <property type="match status" value="1"/>
</dbReference>
<dbReference type="Gene3D" id="3.50.30.30">
    <property type="match status" value="1"/>
</dbReference>
<feature type="transmembrane region" description="Helical" evidence="6">
    <location>
        <begin position="321"/>
        <end position="343"/>
    </location>
</feature>
<dbReference type="EMBL" id="CAJNOQ010005498">
    <property type="protein sequence ID" value="CAF1100743.1"/>
    <property type="molecule type" value="Genomic_DNA"/>
</dbReference>
<evidence type="ECO:0000313" key="11">
    <source>
        <dbReference type="EMBL" id="CAF3865689.1"/>
    </source>
</evidence>
<dbReference type="Proteomes" id="UP000681722">
    <property type="component" value="Unassembled WGS sequence"/>
</dbReference>
<dbReference type="AlphaFoldDB" id="A0A814P0L8"/>
<dbReference type="FunFam" id="3.40.630.10:FF:000101">
    <property type="entry name" value="N-acetylated alpha-linked acidic dipeptidase like 1"/>
    <property type="match status" value="1"/>
</dbReference>
<keyword evidence="12" id="KW-1185">Reference proteome</keyword>
<proteinExistence type="inferred from homology"/>
<comment type="caution">
    <text evidence="9">The sequence shown here is derived from an EMBL/GenBank/DDBJ whole genome shotgun (WGS) entry which is preliminary data.</text>
</comment>
<dbReference type="OrthoDB" id="5841748at2759"/>
<evidence type="ECO:0000259" key="7">
    <source>
        <dbReference type="PROSITE" id="PS50262"/>
    </source>
</evidence>
<dbReference type="PROSITE" id="PS50262">
    <property type="entry name" value="G_PROTEIN_RECEP_F1_2"/>
    <property type="match status" value="1"/>
</dbReference>
<dbReference type="EMBL" id="CAJOBA010001043">
    <property type="protein sequence ID" value="CAF3572550.1"/>
    <property type="molecule type" value="Genomic_DNA"/>
</dbReference>
<organism evidence="9 12">
    <name type="scientific">Didymodactylos carnosus</name>
    <dbReference type="NCBI Taxonomy" id="1234261"/>
    <lineage>
        <taxon>Eukaryota</taxon>
        <taxon>Metazoa</taxon>
        <taxon>Spiralia</taxon>
        <taxon>Gnathifera</taxon>
        <taxon>Rotifera</taxon>
        <taxon>Eurotatoria</taxon>
        <taxon>Bdelloidea</taxon>
        <taxon>Philodinida</taxon>
        <taxon>Philodinidae</taxon>
        <taxon>Didymodactylos</taxon>
    </lineage>
</organism>
<reference evidence="9" key="1">
    <citation type="submission" date="2021-02" db="EMBL/GenBank/DDBJ databases">
        <authorList>
            <person name="Nowell W R."/>
        </authorList>
    </citation>
    <scope>NUCLEOTIDE SEQUENCE</scope>
</reference>
<dbReference type="InterPro" id="IPR046450">
    <property type="entry name" value="PA_dom_sf"/>
</dbReference>
<dbReference type="PANTHER" id="PTHR10404:SF77">
    <property type="entry name" value="GLUTAMATE CARBOXYPEPTIDASE 2 HOMOLOG"/>
    <property type="match status" value="1"/>
</dbReference>
<feature type="domain" description="G-protein coupled receptors family 1 profile" evidence="7">
    <location>
        <begin position="50"/>
        <end position="312"/>
    </location>
</feature>
<dbReference type="GO" id="GO:0004180">
    <property type="term" value="F:carboxypeptidase activity"/>
    <property type="evidence" value="ECO:0007669"/>
    <property type="project" value="TreeGrafter"/>
</dbReference>
<feature type="transmembrane region" description="Helical" evidence="6">
    <location>
        <begin position="66"/>
        <end position="84"/>
    </location>
</feature>
<dbReference type="SUPFAM" id="SSF52025">
    <property type="entry name" value="PA domain"/>
    <property type="match status" value="1"/>
</dbReference>
<dbReference type="InterPro" id="IPR007484">
    <property type="entry name" value="Peptidase_M28"/>
</dbReference>
<dbReference type="SUPFAM" id="SSF47672">
    <property type="entry name" value="Transferrin receptor-like dimerisation domain"/>
    <property type="match status" value="1"/>
</dbReference>
<comment type="subcellular location">
    <subcellularLocation>
        <location evidence="1">Membrane</location>
    </subcellularLocation>
</comment>
<feature type="transmembrane region" description="Helical" evidence="6">
    <location>
        <begin position="254"/>
        <end position="280"/>
    </location>
</feature>
<feature type="transmembrane region" description="Helical" evidence="6">
    <location>
        <begin position="222"/>
        <end position="242"/>
    </location>
</feature>
<name>A0A814P0L8_9BILA</name>
<dbReference type="InterPro" id="IPR017452">
    <property type="entry name" value="GPCR_Rhodpsn_7TM"/>
</dbReference>
<evidence type="ECO:0000313" key="12">
    <source>
        <dbReference type="Proteomes" id="UP000663829"/>
    </source>
</evidence>
<evidence type="ECO:0000256" key="6">
    <source>
        <dbReference type="SAM" id="Phobius"/>
    </source>
</evidence>
<sequence length="983" mass="111151">MSYINIQETDNMLNIANETLINSGPTKSVLIAFEIGRILTFLCCIFGIFGNSAVIIVIFSSSFCHLAYGILIIFIAIFDILRLLSSVYYYLIHAHIITLNLSTITLYISCYRYTKIVTNWLKLILAIERVFAIRYWSQHRLNGIKTAGIKQRKILVLVIVLVLILGLVSQHPNFIPFRFISTEIDSERLTIVNKINLNFYYGNQVFDAKLFAIISYILLDDVIPILMLFIFNFVLLYVLKHLPPRTSNKIRESVWILTFLTIFSVFLIPRSFIVVFNLYADPKYVDDTRLAVIFHTVSGLEMMNHTITALRMVKSSTLLKIASGVTLSIVFFIAGILIGRFAIPRHSLAQQQQSNSLNNKVVNDDAVLNIKNLTKKFLDLVDTNEIMKNLQQLSQRTHLAGTSDDSEEALSIAQQWKDYGLDVTIHPYQVLLSYPDSTVPNRVSVLDTNGRIIYQTNGSESTYAEDGNLPFDRIVKPFLAYTPDGIVQSRKLFYLNYCTLTDFKTFETVANIAELIGNIIICRFGRIYRGNKVSYWLIMLAQKHGVIGVILYNDPADFASSGISPDKTYPNSYFLPDMGMQRGSTLSGSGDPLTKNYPSTDYMYRNPITNNTYLPKIVAQQIGYREARELFLLMTGGKVNSSWTGALSNVDYVYGGVVKNSLTIQISTYNKLQTRTVNNVIGTITGNIEPDRYIVIGSHFDSWTLGSIDNDGSMAVLLELSRVFQLLIKSGWKPRRSVIFCAWAAEEYGIVGSMEWVEEIFIGLLIGGYVLLMEMSPLLYDVVVETAKNVKSAYGNETIYQEWVQIAGSANNIQQFFTMGLGATSDFNGFNQIVGSSNLAMSYAHDKDYAKNIASYPLYHTQYETFRLVKNFIDQTFEAHQSVARMYGLLAIINTRMASDQLLQLERAFINPLGNDLENPDLKHTVFAPSRNNRYNAAGFPTITDAIDDNDISNTQRQIAYVTYFIRSAITVLQQPQTKFRVN</sequence>
<evidence type="ECO:0000313" key="8">
    <source>
        <dbReference type="EMBL" id="CAF0790038.1"/>
    </source>
</evidence>
<dbReference type="Pfam" id="PF04253">
    <property type="entry name" value="TFR_dimer"/>
    <property type="match status" value="1"/>
</dbReference>
<evidence type="ECO:0000256" key="4">
    <source>
        <dbReference type="ARBA" id="ARBA00022989"/>
    </source>
</evidence>
<accession>A0A814P0L8</accession>
<gene>
    <name evidence="9" type="ORF">GPM918_LOCUS18733</name>
    <name evidence="8" type="ORF">OVA965_LOCUS4084</name>
    <name evidence="11" type="ORF">SRO942_LOCUS18730</name>
    <name evidence="10" type="ORF">TMI583_LOCUS4082</name>
</gene>
<dbReference type="InterPro" id="IPR007365">
    <property type="entry name" value="TFR-like_dimer_dom"/>
</dbReference>